<dbReference type="Proteomes" id="UP000094236">
    <property type="component" value="Unassembled WGS sequence"/>
</dbReference>
<comment type="subcellular location">
    <subcellularLocation>
        <location evidence="1">Nucleus</location>
    </subcellularLocation>
</comment>
<evidence type="ECO:0008006" key="9">
    <source>
        <dbReference type="Google" id="ProtNLM"/>
    </source>
</evidence>
<keyword evidence="8" id="KW-1185">Reference proteome</keyword>
<keyword evidence="6" id="KW-0175">Coiled coil</keyword>
<dbReference type="EMBL" id="KV454012">
    <property type="protein sequence ID" value="ODV97355.1"/>
    <property type="molecule type" value="Genomic_DNA"/>
</dbReference>
<evidence type="ECO:0000256" key="1">
    <source>
        <dbReference type="ARBA" id="ARBA00004123"/>
    </source>
</evidence>
<keyword evidence="3" id="KW-0747">Spliceosome</keyword>
<dbReference type="OrthoDB" id="205794at2759"/>
<protein>
    <recommendedName>
        <fullName evidence="9">Pre-mRNA-splicing factor SPF27</fullName>
    </recommendedName>
</protein>
<dbReference type="STRING" id="669874.A0A1E4U025"/>
<name>A0A1E4U025_PACTA</name>
<dbReference type="GO" id="GO:0006397">
    <property type="term" value="P:mRNA processing"/>
    <property type="evidence" value="ECO:0007669"/>
    <property type="project" value="UniProtKB-KW"/>
</dbReference>
<feature type="coiled-coil region" evidence="6">
    <location>
        <begin position="156"/>
        <end position="183"/>
    </location>
</feature>
<evidence type="ECO:0000256" key="5">
    <source>
        <dbReference type="ARBA" id="ARBA00023242"/>
    </source>
</evidence>
<sequence>MVIVEESFNNFNSFESNVENVLEQVNDSLVYIDDEITQQEREEVNKLVTQELASFDVNKLYPSLENRYEILLVRKNKVEPLKKKNDEIIIPSIGGIDLTRYNNLTTESNELDYAKLYTSLAHSMLRQRSLTISNFNNDIIVKNKWLLYNNQLSCYNSILKKELNKKRKAIDDINEQRKKLQLNYKPLDEYLQNKWREEIKACVDVD</sequence>
<gene>
    <name evidence="7" type="ORF">PACTADRAFT_49084</name>
</gene>
<dbReference type="InterPro" id="IPR008409">
    <property type="entry name" value="SPF27"/>
</dbReference>
<evidence type="ECO:0000256" key="6">
    <source>
        <dbReference type="SAM" id="Coils"/>
    </source>
</evidence>
<keyword evidence="2" id="KW-0507">mRNA processing</keyword>
<evidence type="ECO:0000256" key="3">
    <source>
        <dbReference type="ARBA" id="ARBA00022728"/>
    </source>
</evidence>
<keyword evidence="4" id="KW-0508">mRNA splicing</keyword>
<evidence type="ECO:0000313" key="8">
    <source>
        <dbReference type="Proteomes" id="UP000094236"/>
    </source>
</evidence>
<dbReference type="GO" id="GO:0008380">
    <property type="term" value="P:RNA splicing"/>
    <property type="evidence" value="ECO:0007669"/>
    <property type="project" value="UniProtKB-KW"/>
</dbReference>
<organism evidence="7 8">
    <name type="scientific">Pachysolen tannophilus NRRL Y-2460</name>
    <dbReference type="NCBI Taxonomy" id="669874"/>
    <lineage>
        <taxon>Eukaryota</taxon>
        <taxon>Fungi</taxon>
        <taxon>Dikarya</taxon>
        <taxon>Ascomycota</taxon>
        <taxon>Saccharomycotina</taxon>
        <taxon>Pichiomycetes</taxon>
        <taxon>Pachysolenaceae</taxon>
        <taxon>Pachysolen</taxon>
    </lineage>
</organism>
<dbReference type="GO" id="GO:0005681">
    <property type="term" value="C:spliceosomal complex"/>
    <property type="evidence" value="ECO:0007669"/>
    <property type="project" value="UniProtKB-KW"/>
</dbReference>
<dbReference type="Pfam" id="PF05700">
    <property type="entry name" value="BCAS2"/>
    <property type="match status" value="1"/>
</dbReference>
<keyword evidence="5" id="KW-0539">Nucleus</keyword>
<evidence type="ECO:0000256" key="4">
    <source>
        <dbReference type="ARBA" id="ARBA00023187"/>
    </source>
</evidence>
<dbReference type="AlphaFoldDB" id="A0A1E4U025"/>
<evidence type="ECO:0000313" key="7">
    <source>
        <dbReference type="EMBL" id="ODV97355.1"/>
    </source>
</evidence>
<proteinExistence type="predicted"/>
<accession>A0A1E4U025</accession>
<reference evidence="8" key="1">
    <citation type="submission" date="2016-05" db="EMBL/GenBank/DDBJ databases">
        <title>Comparative genomics of biotechnologically important yeasts.</title>
        <authorList>
            <consortium name="DOE Joint Genome Institute"/>
            <person name="Riley R."/>
            <person name="Haridas S."/>
            <person name="Wolfe K.H."/>
            <person name="Lopes M.R."/>
            <person name="Hittinger C.T."/>
            <person name="Goker M."/>
            <person name="Salamov A."/>
            <person name="Wisecaver J."/>
            <person name="Long T.M."/>
            <person name="Aerts A.L."/>
            <person name="Barry K."/>
            <person name="Choi C."/>
            <person name="Clum A."/>
            <person name="Coughlan A.Y."/>
            <person name="Deshpande S."/>
            <person name="Douglass A.P."/>
            <person name="Hanson S.J."/>
            <person name="Klenk H.-P."/>
            <person name="Labutti K."/>
            <person name="Lapidus A."/>
            <person name="Lindquist E."/>
            <person name="Lipzen A."/>
            <person name="Meier-Kolthoff J.P."/>
            <person name="Ohm R.A."/>
            <person name="Otillar R.P."/>
            <person name="Pangilinan J."/>
            <person name="Peng Y."/>
            <person name="Rokas A."/>
            <person name="Rosa C.A."/>
            <person name="Scheuner C."/>
            <person name="Sibirny A.A."/>
            <person name="Slot J.C."/>
            <person name="Stielow J.B."/>
            <person name="Sun H."/>
            <person name="Kurtzman C.P."/>
            <person name="Blackwell M."/>
            <person name="Grigoriev I.V."/>
            <person name="Jeffries T.W."/>
        </authorList>
    </citation>
    <scope>NUCLEOTIDE SEQUENCE [LARGE SCALE GENOMIC DNA]</scope>
    <source>
        <strain evidence="8">NRRL Y-2460</strain>
    </source>
</reference>
<evidence type="ECO:0000256" key="2">
    <source>
        <dbReference type="ARBA" id="ARBA00022664"/>
    </source>
</evidence>